<protein>
    <recommendedName>
        <fullName evidence="3">DUF559 domain-containing protein</fullName>
    </recommendedName>
</protein>
<dbReference type="STRING" id="479435.Kfla_0453"/>
<dbReference type="KEGG" id="kfl:Kfla_0453"/>
<organism evidence="1 2">
    <name type="scientific">Kribbella flavida (strain DSM 17836 / JCM 10339 / NBRC 14399)</name>
    <dbReference type="NCBI Taxonomy" id="479435"/>
    <lineage>
        <taxon>Bacteria</taxon>
        <taxon>Bacillati</taxon>
        <taxon>Actinomycetota</taxon>
        <taxon>Actinomycetes</taxon>
        <taxon>Propionibacteriales</taxon>
        <taxon>Kribbellaceae</taxon>
        <taxon>Kribbella</taxon>
    </lineage>
</organism>
<dbReference type="SUPFAM" id="SSF52980">
    <property type="entry name" value="Restriction endonuclease-like"/>
    <property type="match status" value="1"/>
</dbReference>
<sequence>MAGGQGGVFSRRQALACGYSLQEIQARLTDGRWERIRYGQYAAAVDLGGMPPWERDVVRHRRLVHAAVNSMRLGSVAVSHQSALVLHGAPRWGLDLSEAQLTRLDDLRSGPTAGVRHHRGGLTPADLTEVSGLTVTTPARALTETACATSFEAAVVAADAICRSHPEVDLHLQRLLVVTEFWPGSTTARAALNFRNPLAESVGESRLRVVMHDHGLPPPTLQVPFEDVGGFIGRVDFFVSSMRTVIEFDGLTKYADGSAEILVQEKIREDRLRALGLEVVRVTWPELTQPARVVARIHQAFARAVRAA</sequence>
<dbReference type="Proteomes" id="UP000007967">
    <property type="component" value="Chromosome"/>
</dbReference>
<accession>D2PUQ8</accession>
<evidence type="ECO:0000313" key="2">
    <source>
        <dbReference type="Proteomes" id="UP000007967"/>
    </source>
</evidence>
<proteinExistence type="predicted"/>
<dbReference type="Gene3D" id="3.40.960.10">
    <property type="entry name" value="VSR Endonuclease"/>
    <property type="match status" value="1"/>
</dbReference>
<dbReference type="HOGENOM" id="CLU_052626_4_1_11"/>
<dbReference type="InterPro" id="IPR011335">
    <property type="entry name" value="Restrct_endonuc-II-like"/>
</dbReference>
<dbReference type="EMBL" id="CP001736">
    <property type="protein sequence ID" value="ADB29576.1"/>
    <property type="molecule type" value="Genomic_DNA"/>
</dbReference>
<reference evidence="1 2" key="2">
    <citation type="journal article" date="2010" name="Stand. Genomic Sci.">
        <title>Complete genome sequence of Kribbella flavida type strain (IFO 14399).</title>
        <authorList>
            <person name="Pukall R."/>
            <person name="Lapidus A."/>
            <person name="Glavina Del Rio T."/>
            <person name="Copeland A."/>
            <person name="Tice H."/>
            <person name="Cheng J.-F."/>
            <person name="Lucas S."/>
            <person name="Chen F."/>
            <person name="Nolan M."/>
            <person name="LaButti K."/>
            <person name="Pati A."/>
            <person name="Ivanova N."/>
            <person name="Mavrommatis K."/>
            <person name="Mikhailova N."/>
            <person name="Pitluck S."/>
            <person name="Bruce D."/>
            <person name="Goodwin L."/>
            <person name="Land M."/>
            <person name="Hauser L."/>
            <person name="Chang Y.-J."/>
            <person name="Jeffries C.D."/>
            <person name="Chen A."/>
            <person name="Palaniappan K."/>
            <person name="Chain P."/>
            <person name="Rohde M."/>
            <person name="Goeker M."/>
            <person name="Bristow J."/>
            <person name="Eisen J.A."/>
            <person name="Markowitz V."/>
            <person name="Hugenholtz P."/>
            <person name="Kyrpides N.C."/>
            <person name="Klenk H.-P."/>
            <person name="Brettin T."/>
        </authorList>
    </citation>
    <scope>NUCLEOTIDE SEQUENCE [LARGE SCALE GENOMIC DNA]</scope>
    <source>
        <strain evidence="2">DSM 17836 / JCM 10339 / NBRC 14399</strain>
    </source>
</reference>
<dbReference type="RefSeq" id="WP_012918133.1">
    <property type="nucleotide sequence ID" value="NC_013729.1"/>
</dbReference>
<dbReference type="OrthoDB" id="5143202at2"/>
<gene>
    <name evidence="1" type="ordered locus">Kfla_0453</name>
</gene>
<keyword evidence="2" id="KW-1185">Reference proteome</keyword>
<reference evidence="2" key="1">
    <citation type="submission" date="2009-09" db="EMBL/GenBank/DDBJ databases">
        <title>The complete genome of Kribbella flavida DSM 17836.</title>
        <authorList>
            <consortium name="US DOE Joint Genome Institute (JGI-PGF)"/>
            <person name="Lucas S."/>
            <person name="Copeland A."/>
            <person name="Lapidus A."/>
            <person name="Glavina del Rio T."/>
            <person name="Dalin E."/>
            <person name="Tice H."/>
            <person name="Bruce D."/>
            <person name="Goodwin L."/>
            <person name="Pitluck S."/>
            <person name="Kyrpides N."/>
            <person name="Mavromatis K."/>
            <person name="Ivanova N."/>
            <person name="Saunders E."/>
            <person name="Brettin T."/>
            <person name="Detter J.C."/>
            <person name="Han C."/>
            <person name="Larimer F."/>
            <person name="Land M."/>
            <person name="Hauser L."/>
            <person name="Markowitz V."/>
            <person name="Cheng J.-F."/>
            <person name="Hugenholtz P."/>
            <person name="Woyke T."/>
            <person name="Wu D."/>
            <person name="Pukall R."/>
            <person name="Klenk H.-P."/>
            <person name="Eisen J.A."/>
        </authorList>
    </citation>
    <scope>NUCLEOTIDE SEQUENCE [LARGE SCALE GENOMIC DNA]</scope>
    <source>
        <strain evidence="2">DSM 17836 / JCM 10339 / NBRC 14399</strain>
    </source>
</reference>
<name>D2PUQ8_KRIFD</name>
<evidence type="ECO:0000313" key="1">
    <source>
        <dbReference type="EMBL" id="ADB29576.1"/>
    </source>
</evidence>
<dbReference type="AlphaFoldDB" id="D2PUQ8"/>
<dbReference type="eggNOG" id="COG5340">
    <property type="taxonomic scope" value="Bacteria"/>
</dbReference>
<evidence type="ECO:0008006" key="3">
    <source>
        <dbReference type="Google" id="ProtNLM"/>
    </source>
</evidence>